<gene>
    <name evidence="2" type="ORF">DFR70_103374</name>
</gene>
<name>A0A318KA00_9NOCA</name>
<keyword evidence="1" id="KW-0472">Membrane</keyword>
<organism evidence="2 3">
    <name type="scientific">Nocardia tenerifensis</name>
    <dbReference type="NCBI Taxonomy" id="228006"/>
    <lineage>
        <taxon>Bacteria</taxon>
        <taxon>Bacillati</taxon>
        <taxon>Actinomycetota</taxon>
        <taxon>Actinomycetes</taxon>
        <taxon>Mycobacteriales</taxon>
        <taxon>Nocardiaceae</taxon>
        <taxon>Nocardia</taxon>
    </lineage>
</organism>
<dbReference type="EMBL" id="QJKF01000003">
    <property type="protein sequence ID" value="PXX66625.1"/>
    <property type="molecule type" value="Genomic_DNA"/>
</dbReference>
<dbReference type="AlphaFoldDB" id="A0A318KA00"/>
<keyword evidence="3" id="KW-1185">Reference proteome</keyword>
<dbReference type="RefSeq" id="WP_110293493.1">
    <property type="nucleotide sequence ID" value="NZ_QJKF01000003.1"/>
</dbReference>
<keyword evidence="1" id="KW-0812">Transmembrane</keyword>
<proteinExistence type="predicted"/>
<comment type="caution">
    <text evidence="2">The sequence shown here is derived from an EMBL/GenBank/DDBJ whole genome shotgun (WGS) entry which is preliminary data.</text>
</comment>
<dbReference type="Proteomes" id="UP000247569">
    <property type="component" value="Unassembled WGS sequence"/>
</dbReference>
<keyword evidence="1" id="KW-1133">Transmembrane helix</keyword>
<feature type="transmembrane region" description="Helical" evidence="1">
    <location>
        <begin position="146"/>
        <end position="171"/>
    </location>
</feature>
<reference evidence="2 3" key="1">
    <citation type="submission" date="2018-05" db="EMBL/GenBank/DDBJ databases">
        <title>Genomic Encyclopedia of Type Strains, Phase IV (KMG-IV): sequencing the most valuable type-strain genomes for metagenomic binning, comparative biology and taxonomic classification.</title>
        <authorList>
            <person name="Goeker M."/>
        </authorList>
    </citation>
    <scope>NUCLEOTIDE SEQUENCE [LARGE SCALE GENOMIC DNA]</scope>
    <source>
        <strain evidence="2 3">DSM 44704</strain>
    </source>
</reference>
<evidence type="ECO:0000313" key="3">
    <source>
        <dbReference type="Proteomes" id="UP000247569"/>
    </source>
</evidence>
<protein>
    <submittedName>
        <fullName evidence="2">Uncharacterized protein</fullName>
    </submittedName>
</protein>
<evidence type="ECO:0000313" key="2">
    <source>
        <dbReference type="EMBL" id="PXX66625.1"/>
    </source>
</evidence>
<evidence type="ECO:0000256" key="1">
    <source>
        <dbReference type="SAM" id="Phobius"/>
    </source>
</evidence>
<dbReference type="OrthoDB" id="4524410at2"/>
<accession>A0A318KA00</accession>
<feature type="transmembrane region" description="Helical" evidence="1">
    <location>
        <begin position="191"/>
        <end position="215"/>
    </location>
</feature>
<sequence length="265" mass="27448">MDLSTAQMQQISKDLIDKVEELAGLPSEIRNTFNNAANSAIVRYVLRNGDEIIELGNKFADAISDLWDKFTESLKGLAAPGFFISTSFDWADFAAKANKMAAELEDTAVKVDSYWQGSAASAYGTAIAPQRTAMARVGSVANSARSAMITVGTAGIAFYASLLGIGISIVIEATVEVLGAGTGIGAIPAGIAGLITAAKFAALVTAAITGFVSILNSELTQAQALQVELDNPQGFPSGHWPTTGAAGFSDATVMDGDADWSVKTA</sequence>